<sequence length="66" mass="6975">MEISDRLDGPSSGIEHQPLGAEVNPLQATQLDVVTKTSSPLLLSLTPSYTPFQDNAISCHGLKPGT</sequence>
<evidence type="ECO:0000313" key="2">
    <source>
        <dbReference type="Proteomes" id="UP000010367"/>
    </source>
</evidence>
<reference evidence="1 2" key="1">
    <citation type="submission" date="2012-06" db="EMBL/GenBank/DDBJ databases">
        <title>Finished chromosome of genome of Oscillatoria acuminata PCC 6304.</title>
        <authorList>
            <consortium name="US DOE Joint Genome Institute"/>
            <person name="Gugger M."/>
            <person name="Coursin T."/>
            <person name="Rippka R."/>
            <person name="Tandeau De Marsac N."/>
            <person name="Huntemann M."/>
            <person name="Wei C.-L."/>
            <person name="Han J."/>
            <person name="Detter J.C."/>
            <person name="Han C."/>
            <person name="Tapia R."/>
            <person name="Davenport K."/>
            <person name="Daligault H."/>
            <person name="Erkkila T."/>
            <person name="Gu W."/>
            <person name="Munk A.C.C."/>
            <person name="Teshima H."/>
            <person name="Xu Y."/>
            <person name="Chain P."/>
            <person name="Chen A."/>
            <person name="Krypides N."/>
            <person name="Mavromatis K."/>
            <person name="Markowitz V."/>
            <person name="Szeto E."/>
            <person name="Ivanova N."/>
            <person name="Mikhailova N."/>
            <person name="Ovchinnikova G."/>
            <person name="Pagani I."/>
            <person name="Pati A."/>
            <person name="Goodwin L."/>
            <person name="Peters L."/>
            <person name="Pitluck S."/>
            <person name="Woyke T."/>
            <person name="Kerfeld C."/>
        </authorList>
    </citation>
    <scope>NUCLEOTIDE SEQUENCE [LARGE SCALE GENOMIC DNA]</scope>
    <source>
        <strain evidence="1 2">PCC 6304</strain>
    </source>
</reference>
<dbReference type="AlphaFoldDB" id="K9TB16"/>
<dbReference type="EMBL" id="CP003607">
    <property type="protein sequence ID" value="AFY80087.1"/>
    <property type="molecule type" value="Genomic_DNA"/>
</dbReference>
<gene>
    <name evidence="1" type="ORF">Oscil6304_0336</name>
</gene>
<evidence type="ECO:0000313" key="1">
    <source>
        <dbReference type="EMBL" id="AFY80087.1"/>
    </source>
</evidence>
<name>K9TB16_9CYAN</name>
<protein>
    <submittedName>
        <fullName evidence="1">Uncharacterized protein</fullName>
    </submittedName>
</protein>
<dbReference type="KEGG" id="oac:Oscil6304_0336"/>
<dbReference type="Proteomes" id="UP000010367">
    <property type="component" value="Chromosome"/>
</dbReference>
<dbReference type="InParanoid" id="K9TB16"/>
<proteinExistence type="predicted"/>
<dbReference type="HOGENOM" id="CLU_2826958_0_0_3"/>
<accession>K9TB16</accession>
<keyword evidence="2" id="KW-1185">Reference proteome</keyword>
<organism evidence="1 2">
    <name type="scientific">Oscillatoria acuminata PCC 6304</name>
    <dbReference type="NCBI Taxonomy" id="56110"/>
    <lineage>
        <taxon>Bacteria</taxon>
        <taxon>Bacillati</taxon>
        <taxon>Cyanobacteriota</taxon>
        <taxon>Cyanophyceae</taxon>
        <taxon>Oscillatoriophycideae</taxon>
        <taxon>Oscillatoriales</taxon>
        <taxon>Oscillatoriaceae</taxon>
        <taxon>Oscillatoria</taxon>
    </lineage>
</organism>